<keyword evidence="3" id="KW-1185">Reference proteome</keyword>
<name>A0A0P7B8P1_9HYPO</name>
<dbReference type="AlphaFoldDB" id="A0A0P7B8P1"/>
<dbReference type="Proteomes" id="UP000050424">
    <property type="component" value="Unassembled WGS sequence"/>
</dbReference>
<accession>A0A0P7B8P1</accession>
<dbReference type="EMBL" id="LKCW01000135">
    <property type="protein sequence ID" value="KPM38417.1"/>
    <property type="molecule type" value="Genomic_DNA"/>
</dbReference>
<evidence type="ECO:0000256" key="1">
    <source>
        <dbReference type="SAM" id="MobiDB-lite"/>
    </source>
</evidence>
<gene>
    <name evidence="2" type="ORF">AK830_g8147</name>
</gene>
<feature type="compositionally biased region" description="Acidic residues" evidence="1">
    <location>
        <begin position="36"/>
        <end position="51"/>
    </location>
</feature>
<evidence type="ECO:0000313" key="3">
    <source>
        <dbReference type="Proteomes" id="UP000050424"/>
    </source>
</evidence>
<feature type="region of interest" description="Disordered" evidence="1">
    <location>
        <begin position="1"/>
        <end position="58"/>
    </location>
</feature>
<dbReference type="OrthoDB" id="3549294at2759"/>
<feature type="compositionally biased region" description="Polar residues" evidence="1">
    <location>
        <begin position="1"/>
        <end position="20"/>
    </location>
</feature>
<organism evidence="2 3">
    <name type="scientific">Neonectria ditissima</name>
    <dbReference type="NCBI Taxonomy" id="78410"/>
    <lineage>
        <taxon>Eukaryota</taxon>
        <taxon>Fungi</taxon>
        <taxon>Dikarya</taxon>
        <taxon>Ascomycota</taxon>
        <taxon>Pezizomycotina</taxon>
        <taxon>Sordariomycetes</taxon>
        <taxon>Hypocreomycetidae</taxon>
        <taxon>Hypocreales</taxon>
        <taxon>Nectriaceae</taxon>
        <taxon>Neonectria</taxon>
    </lineage>
</organism>
<evidence type="ECO:0000313" key="2">
    <source>
        <dbReference type="EMBL" id="KPM38417.1"/>
    </source>
</evidence>
<reference evidence="2 3" key="1">
    <citation type="submission" date="2015-09" db="EMBL/GenBank/DDBJ databases">
        <title>Draft genome of a European isolate of the apple canker pathogen Neonectria ditissima.</title>
        <authorList>
            <person name="Gomez-Cortecero A."/>
            <person name="Harrison R.J."/>
            <person name="Armitage A.D."/>
        </authorList>
    </citation>
    <scope>NUCLEOTIDE SEQUENCE [LARGE SCALE GENOMIC DNA]</scope>
    <source>
        <strain evidence="2 3">R09/05</strain>
    </source>
</reference>
<protein>
    <submittedName>
        <fullName evidence="2">Uncharacterized protein</fullName>
    </submittedName>
</protein>
<proteinExistence type="predicted"/>
<comment type="caution">
    <text evidence="2">The sequence shown here is derived from an EMBL/GenBank/DDBJ whole genome shotgun (WGS) entry which is preliminary data.</text>
</comment>
<sequence length="684" mass="78032">MASNKSRSVWSESATSTSGLSRELSANFMSDQEYPSTDEEDSLLIGEEDDPLIPPPSDIYRTFRDGKVTWLALLSKANKIPPGLWPAGMLDPYITLRDVPSLPEELPRGHVLYGRPCWHVPLCTRDAETTTADKNDDENDPTLLYGRRVAFNLGTRQPIRCFVSPEAASYFMGNSTETTNSLAVLTMCWSYILSLRFLEMQGREVEYSVRRLQPQLGEHHGPPTIYLEGASPALVRWLCAILSPNLGWRVRDKGLLPPWTACFMNYVQLVVTALEPTADTLLPPSSSEATELLLELCRLFKLGTDVDESAEGGSLPPYKAAFFAALMLPFYEFMDLRPQFPSPHLTITQDRTFSSTQEKNIREYVNDLQYFMTLSIHPPSLGSILWSIFWQPDIDCNLVSPWLASILDTLEPTIDGKRLETLVKVFISRRPKVALWWLAIFLLGDLSVLDWIRRYVEKMAEKYGFGTLSPPDPMVSAWTGLKQSFLDLEMEALYLTQTDLVSRADLLRCRFNFKLQDSASTTLSWRPFGYLQKQDVEPDLWPYLETKHHRQYHSFVWYCGRKPYPSSLGFRQDTGRDVKDVPDNLEHRSSGVKCQQECQHDIKLAPSKDSTLKMVFFMVEDVGGGRHWANAAIPADRTQHPWLHDWEGLDIMEVEEHNVASDVDAVKKPSWFLERWINREAQIG</sequence>